<protein>
    <submittedName>
        <fullName evidence="1">Uncharacterized protein</fullName>
    </submittedName>
</protein>
<gene>
    <name evidence="1" type="ORF">AVDCRST_MAG94-3094</name>
</gene>
<name>A0A6J4MCL5_9CYAN</name>
<proteinExistence type="predicted"/>
<organism evidence="1">
    <name type="scientific">uncultured Leptolyngbya sp</name>
    <dbReference type="NCBI Taxonomy" id="332963"/>
    <lineage>
        <taxon>Bacteria</taxon>
        <taxon>Bacillati</taxon>
        <taxon>Cyanobacteriota</taxon>
        <taxon>Cyanophyceae</taxon>
        <taxon>Leptolyngbyales</taxon>
        <taxon>Leptolyngbyaceae</taxon>
        <taxon>Leptolyngbya group</taxon>
        <taxon>Leptolyngbya</taxon>
        <taxon>environmental samples</taxon>
    </lineage>
</organism>
<evidence type="ECO:0000313" key="1">
    <source>
        <dbReference type="EMBL" id="CAA9356529.1"/>
    </source>
</evidence>
<dbReference type="AlphaFoldDB" id="A0A6J4MCL5"/>
<dbReference type="EMBL" id="CADCTY010001092">
    <property type="protein sequence ID" value="CAA9356529.1"/>
    <property type="molecule type" value="Genomic_DNA"/>
</dbReference>
<sequence length="54" mass="5765">MPSIAEAFSLTADVYKHSSLLFGIAALSFRVSTVLESSSGTLINSWVPLNQGCF</sequence>
<accession>A0A6J4MCL5</accession>
<reference evidence="1" key="1">
    <citation type="submission" date="2020-02" db="EMBL/GenBank/DDBJ databases">
        <authorList>
            <person name="Meier V. D."/>
        </authorList>
    </citation>
    <scope>NUCLEOTIDE SEQUENCE</scope>
    <source>
        <strain evidence="1">AVDCRST_MAG94</strain>
    </source>
</reference>